<keyword evidence="2" id="KW-1185">Reference proteome</keyword>
<comment type="caution">
    <text evidence="1">The sequence shown here is derived from an EMBL/GenBank/DDBJ whole genome shotgun (WGS) entry which is preliminary data.</text>
</comment>
<organism evidence="1 2">
    <name type="scientific">Sorlinia euscelidii</name>
    <dbReference type="NCBI Taxonomy" id="3081148"/>
    <lineage>
        <taxon>Bacteria</taxon>
        <taxon>Pseudomonadati</taxon>
        <taxon>Pseudomonadota</taxon>
        <taxon>Alphaproteobacteria</taxon>
        <taxon>Acetobacterales</taxon>
        <taxon>Acetobacteraceae</taxon>
        <taxon>Sorlinia</taxon>
    </lineage>
</organism>
<gene>
    <name evidence="1" type="ORF">DOFOFD_03775</name>
</gene>
<dbReference type="Proteomes" id="UP001312908">
    <property type="component" value="Unassembled WGS sequence"/>
</dbReference>
<sequence length="48" mass="5216">MFKNLRPLVIMRLVGALQGRGSSSSVFALSLIPLEEREFGQTHGAFPG</sequence>
<protein>
    <submittedName>
        <fullName evidence="1">Uncharacterized protein</fullName>
    </submittedName>
</protein>
<proteinExistence type="predicted"/>
<accession>A0ABU7U024</accession>
<evidence type="ECO:0000313" key="1">
    <source>
        <dbReference type="EMBL" id="MEE8658132.1"/>
    </source>
</evidence>
<name>A0ABU7U024_9PROT</name>
<evidence type="ECO:0000313" key="2">
    <source>
        <dbReference type="Proteomes" id="UP001312908"/>
    </source>
</evidence>
<reference evidence="1 2" key="1">
    <citation type="submission" date="2023-10" db="EMBL/GenBank/DDBJ databases">
        <title>Sorlinia euscelidii gen. nov., sp. nov., an acetic acid bacteria isolated from the gut of Euscelidius variegatus emitter.</title>
        <authorList>
            <person name="Michoud G."/>
            <person name="Marasco R."/>
            <person name="Seferji K."/>
            <person name="Gonella E."/>
            <person name="Garuglieri E."/>
            <person name="Alma A."/>
            <person name="Mapelli F."/>
            <person name="Borin S."/>
            <person name="Daffonchio D."/>
            <person name="Crotti E."/>
        </authorList>
    </citation>
    <scope>NUCLEOTIDE SEQUENCE [LARGE SCALE GENOMIC DNA]</scope>
    <source>
        <strain evidence="1 2">EV16P</strain>
    </source>
</reference>
<dbReference type="EMBL" id="JAWJZY010000002">
    <property type="protein sequence ID" value="MEE8658132.1"/>
    <property type="molecule type" value="Genomic_DNA"/>
</dbReference>